<accession>A0AC35THP3</accession>
<evidence type="ECO:0000313" key="1">
    <source>
        <dbReference type="Proteomes" id="UP000095286"/>
    </source>
</evidence>
<name>A0AC35THP3_9BILA</name>
<proteinExistence type="predicted"/>
<dbReference type="Proteomes" id="UP000095286">
    <property type="component" value="Unplaced"/>
</dbReference>
<reference evidence="2" key="1">
    <citation type="submission" date="2016-11" db="UniProtKB">
        <authorList>
            <consortium name="WormBaseParasite"/>
        </authorList>
    </citation>
    <scope>IDENTIFICATION</scope>
    <source>
        <strain evidence="2">KR3021</strain>
    </source>
</reference>
<organism evidence="1 2">
    <name type="scientific">Rhabditophanes sp. KR3021</name>
    <dbReference type="NCBI Taxonomy" id="114890"/>
    <lineage>
        <taxon>Eukaryota</taxon>
        <taxon>Metazoa</taxon>
        <taxon>Ecdysozoa</taxon>
        <taxon>Nematoda</taxon>
        <taxon>Chromadorea</taxon>
        <taxon>Rhabditida</taxon>
        <taxon>Tylenchina</taxon>
        <taxon>Panagrolaimomorpha</taxon>
        <taxon>Strongyloidoidea</taxon>
        <taxon>Alloionematidae</taxon>
        <taxon>Rhabditophanes</taxon>
    </lineage>
</organism>
<evidence type="ECO:0000313" key="2">
    <source>
        <dbReference type="WBParaSite" id="RSKR_0000069200.1"/>
    </source>
</evidence>
<protein>
    <submittedName>
        <fullName evidence="2">MAGUK p55 subfamily member 7</fullName>
    </submittedName>
</protein>
<dbReference type="WBParaSite" id="RSKR_0000069200.1">
    <property type="protein sequence ID" value="RSKR_0000069200.1"/>
    <property type="gene ID" value="RSKR_0000069200"/>
</dbReference>
<sequence length="626" mass="71277">MSNSLPPISPGQWDRVKEYQDDLRRRQESTIKKEQQENFFRTSLRASKKLQALKNTSNGLAADFDKHCVLVEEKECHFGYSNKCYSPTSSTPRQSLSDLHDDTDSPKKDFAAHVGTISSIVSTEKGESNLMVVKIFKPEDDSYLGATVKNEGNRVLIGRIIQGGICEKTKSLVEGDELIEVNGRDLRGQSVNEVSDMLRRCHGDIIFIILPSPSRNLSHQNHSKDGSFSSDGSVQNVLRTKAPAPVIHHIRALFDYDPEDDYFVPCRELALKFQRGDILHVISKKDENWWQAYREDDFTSRGRDKNSVGDTNQQLAGLIPSSSFQKQVELYNREVDRKAVNDDQRGRSKGIFGCHNKKEGPTLKKKKKGVNMVTIQDEECSEEEVLTYEDVCLYLSRSGRKRPVVLIGPEGVGCLELRQKLIESDKNRYGSAVPHTTRPQKGNERDGLDFHFTSKQKFLEDSKNGMFVEYGEFQKFFYGTSVTAVQNVVQQSKTCLLTLRPESLAQLRKSDLMPYVVFIAPPALMQLKRQKEMLGMYGVKDEELKQILNEGKRMEQCYGHMFDHIIVNIEYQRSLSELKEMITKLDTEPQWVSNSWLTDKVNSFKGGQVNGRGRITSFFEEGKIPI</sequence>